<comment type="similarity">
    <text evidence="1">Belongs to the LysR transcriptional regulatory family.</text>
</comment>
<dbReference type="SUPFAM" id="SSF46785">
    <property type="entry name" value="Winged helix' DNA-binding domain"/>
    <property type="match status" value="1"/>
</dbReference>
<dbReference type="PROSITE" id="PS50931">
    <property type="entry name" value="HTH_LYSR"/>
    <property type="match status" value="1"/>
</dbReference>
<evidence type="ECO:0000313" key="7">
    <source>
        <dbReference type="EMBL" id="MFD0927335.1"/>
    </source>
</evidence>
<reference evidence="8" key="1">
    <citation type="journal article" date="2019" name="Int. J. Syst. Evol. Microbiol.">
        <title>The Global Catalogue of Microorganisms (GCM) 10K type strain sequencing project: providing services to taxonomists for standard genome sequencing and annotation.</title>
        <authorList>
            <consortium name="The Broad Institute Genomics Platform"/>
            <consortium name="The Broad Institute Genome Sequencing Center for Infectious Disease"/>
            <person name="Wu L."/>
            <person name="Ma J."/>
        </authorList>
    </citation>
    <scope>NUCLEOTIDE SEQUENCE [LARGE SCALE GENOMIC DNA]</scope>
    <source>
        <strain evidence="8">CCUG 50873</strain>
    </source>
</reference>
<sequence length="291" mass="29945">MELHQLRYVVAVVDEGSFTAAAESVRVSQSGVSAQIAKLERELGVALLDRTTRRVRPTAAGEHLIPVIRAAVAAVDSVRDTASAIRGVVAGRLRVGTVGGLGWPPVFDALAALHAAHPGLDISVIEDAAAPLVDRVRAGEIDVAVAAWTGDGPDGLRFVTVVDDGLAAWVTPDHPWATRDAVGPDDLADADVISQPEGTGARAALDAVLAGAAGRRPRWEVATPATALALAARGLGVAVLSQTTGRGAGGVVDIRIDDPRARSSLGIVWRDDPAPATRALLDRLLPAADGT</sequence>
<dbReference type="RefSeq" id="WP_253649144.1">
    <property type="nucleotide sequence ID" value="NZ_BAAAMO010000005.1"/>
</dbReference>
<dbReference type="InterPro" id="IPR000847">
    <property type="entry name" value="LysR_HTH_N"/>
</dbReference>
<dbReference type="InterPro" id="IPR036388">
    <property type="entry name" value="WH-like_DNA-bd_sf"/>
</dbReference>
<evidence type="ECO:0000259" key="6">
    <source>
        <dbReference type="PROSITE" id="PS50931"/>
    </source>
</evidence>
<keyword evidence="3" id="KW-0238">DNA-binding</keyword>
<gene>
    <name evidence="7" type="ORF">ACFQ04_16465</name>
</gene>
<dbReference type="PRINTS" id="PR00039">
    <property type="entry name" value="HTHLYSR"/>
</dbReference>
<dbReference type="Gene3D" id="3.40.190.10">
    <property type="entry name" value="Periplasmic binding protein-like II"/>
    <property type="match status" value="2"/>
</dbReference>
<dbReference type="Gene3D" id="1.10.10.10">
    <property type="entry name" value="Winged helix-like DNA-binding domain superfamily/Winged helix DNA-binding domain"/>
    <property type="match status" value="1"/>
</dbReference>
<dbReference type="Proteomes" id="UP001597068">
    <property type="component" value="Unassembled WGS sequence"/>
</dbReference>
<evidence type="ECO:0000256" key="4">
    <source>
        <dbReference type="ARBA" id="ARBA00023159"/>
    </source>
</evidence>
<keyword evidence="8" id="KW-1185">Reference proteome</keyword>
<keyword evidence="4" id="KW-0010">Activator</keyword>
<proteinExistence type="inferred from homology"/>
<organism evidence="7 8">
    <name type="scientific">Williamsia deligens</name>
    <dbReference type="NCBI Taxonomy" id="321325"/>
    <lineage>
        <taxon>Bacteria</taxon>
        <taxon>Bacillati</taxon>
        <taxon>Actinomycetota</taxon>
        <taxon>Actinomycetes</taxon>
        <taxon>Mycobacteriales</taxon>
        <taxon>Nocardiaceae</taxon>
        <taxon>Williamsia</taxon>
    </lineage>
</organism>
<dbReference type="PANTHER" id="PTHR30346">
    <property type="entry name" value="TRANSCRIPTIONAL DUAL REGULATOR HCAR-RELATED"/>
    <property type="match status" value="1"/>
</dbReference>
<protein>
    <submittedName>
        <fullName evidence="7">LysR family transcriptional regulator</fullName>
    </submittedName>
</protein>
<dbReference type="SUPFAM" id="SSF53850">
    <property type="entry name" value="Periplasmic binding protein-like II"/>
    <property type="match status" value="1"/>
</dbReference>
<comment type="caution">
    <text evidence="7">The sequence shown here is derived from an EMBL/GenBank/DDBJ whole genome shotgun (WGS) entry which is preliminary data.</text>
</comment>
<accession>A0ABW3GEE9</accession>
<dbReference type="InterPro" id="IPR036390">
    <property type="entry name" value="WH_DNA-bd_sf"/>
</dbReference>
<dbReference type="Pfam" id="PF00126">
    <property type="entry name" value="HTH_1"/>
    <property type="match status" value="1"/>
</dbReference>
<dbReference type="EMBL" id="JBHTIL010000004">
    <property type="protein sequence ID" value="MFD0927335.1"/>
    <property type="molecule type" value="Genomic_DNA"/>
</dbReference>
<evidence type="ECO:0000313" key="8">
    <source>
        <dbReference type="Proteomes" id="UP001597068"/>
    </source>
</evidence>
<dbReference type="Pfam" id="PF03466">
    <property type="entry name" value="LysR_substrate"/>
    <property type="match status" value="1"/>
</dbReference>
<evidence type="ECO:0000256" key="1">
    <source>
        <dbReference type="ARBA" id="ARBA00009437"/>
    </source>
</evidence>
<dbReference type="InterPro" id="IPR005119">
    <property type="entry name" value="LysR_subst-bd"/>
</dbReference>
<evidence type="ECO:0000256" key="2">
    <source>
        <dbReference type="ARBA" id="ARBA00023015"/>
    </source>
</evidence>
<name>A0ABW3GEE9_9NOCA</name>
<evidence type="ECO:0000256" key="5">
    <source>
        <dbReference type="ARBA" id="ARBA00023163"/>
    </source>
</evidence>
<dbReference type="PANTHER" id="PTHR30346:SF29">
    <property type="entry name" value="LYSR SUBSTRATE-BINDING"/>
    <property type="match status" value="1"/>
</dbReference>
<feature type="domain" description="HTH lysR-type" evidence="6">
    <location>
        <begin position="1"/>
        <end position="58"/>
    </location>
</feature>
<keyword evidence="5" id="KW-0804">Transcription</keyword>
<evidence type="ECO:0000256" key="3">
    <source>
        <dbReference type="ARBA" id="ARBA00023125"/>
    </source>
</evidence>
<keyword evidence="2" id="KW-0805">Transcription regulation</keyword>